<dbReference type="EMBL" id="FQVL01000001">
    <property type="protein sequence ID" value="SHE40831.1"/>
    <property type="molecule type" value="Genomic_DNA"/>
</dbReference>
<protein>
    <submittedName>
        <fullName evidence="1">Uncharacterized protein</fullName>
    </submittedName>
</protein>
<evidence type="ECO:0000313" key="1">
    <source>
        <dbReference type="EMBL" id="SHE40831.1"/>
    </source>
</evidence>
<dbReference type="Proteomes" id="UP000184476">
    <property type="component" value="Unassembled WGS sequence"/>
</dbReference>
<proteinExistence type="predicted"/>
<organism evidence="1 2">
    <name type="scientific">Seinonella peptonophila</name>
    <dbReference type="NCBI Taxonomy" id="112248"/>
    <lineage>
        <taxon>Bacteria</taxon>
        <taxon>Bacillati</taxon>
        <taxon>Bacillota</taxon>
        <taxon>Bacilli</taxon>
        <taxon>Bacillales</taxon>
        <taxon>Thermoactinomycetaceae</taxon>
        <taxon>Seinonella</taxon>
    </lineage>
</organism>
<dbReference type="RefSeq" id="WP_073151028.1">
    <property type="nucleotide sequence ID" value="NZ_FQVL01000001.1"/>
</dbReference>
<sequence>MIQPSNNLTRLFDISSLDELENGALFSQSALNRPDRFKSEEISQGIDYLKRKIGLLQTLKDSNMDHEEVKNFLETYQMILENLGSRPSTKPIGDFLETRRDSKFPHSSADYYTWAQELQEVYKETLSTLFDHQDINRYKTTGQIPRLKFNTLDPFQNNALNELVRDLFMHQGFQNYALSQEIKEHQGKVNIDGNEIVLPDHSYEYHFIGKFFKGYYTDTIPNGGKKNGHFEKMPLDDIDDCLDYFEQKVLPSLPYTNHDLISRSLGAVLKSIETEVNHVFGYGHIYHAGPTKNQAQDLRPRQIRIKTIEKAFQEAWAENTHPELDELLGSFTEQFADLNAEMTRSIRRASNRDFAITPIIQPKGLSQEGQEKSEM</sequence>
<evidence type="ECO:0000313" key="2">
    <source>
        <dbReference type="Proteomes" id="UP000184476"/>
    </source>
</evidence>
<gene>
    <name evidence="1" type="ORF">SAMN05444392_101362</name>
</gene>
<name>A0A1M4T8P1_9BACL</name>
<accession>A0A1M4T8P1</accession>
<keyword evidence="2" id="KW-1185">Reference proteome</keyword>
<dbReference type="AlphaFoldDB" id="A0A1M4T8P1"/>
<reference evidence="1 2" key="1">
    <citation type="submission" date="2016-11" db="EMBL/GenBank/DDBJ databases">
        <authorList>
            <person name="Jaros S."/>
            <person name="Januszkiewicz K."/>
            <person name="Wedrychowicz H."/>
        </authorList>
    </citation>
    <scope>NUCLEOTIDE SEQUENCE [LARGE SCALE GENOMIC DNA]</scope>
    <source>
        <strain evidence="1 2">DSM 44666</strain>
    </source>
</reference>